<sequence length="382" mass="41931">MNVENSSRFSFANDSSCSYTQLMKGRNRSVGPTSSPSYPVICALEYVTLDAQPSFLHLRQNEGMVWGPQSHDILEVTRRINLESFFRMWPKCSWIRDGDIYATTPEVHHGLDPSSQSETSQIQLDMPLILVAVLFFFQISLTAATKEGHSCSSVAPESLMCRPRTVEARLPPTINPDPSRFLSWAPAPPGWIYGNWIITHTSQPSYFSLVNFQADTSPIFPQSAETPGQNNDLTSFQLAGSTTIHTAYGIDTPRRSNQKSLGPEWDHVYDFVGAGALSAVNNTWELLAWGYDTCGIGYLVIYETPVAATGAPAGLDIESKIDTGPSKETLREIYSALRGLGNEELTRLVGQTVPLVQNGARTGVDPVVCGVDCLNNTFVNSL</sequence>
<reference evidence="1" key="1">
    <citation type="submission" date="2022-07" db="EMBL/GenBank/DDBJ databases">
        <title>Genome Sequence of Physisporinus lineatus.</title>
        <authorList>
            <person name="Buettner E."/>
        </authorList>
    </citation>
    <scope>NUCLEOTIDE SEQUENCE</scope>
    <source>
        <strain evidence="1">VT162</strain>
    </source>
</reference>
<evidence type="ECO:0000313" key="1">
    <source>
        <dbReference type="EMBL" id="KAJ3476872.1"/>
    </source>
</evidence>
<keyword evidence="2" id="KW-1185">Reference proteome</keyword>
<dbReference type="Proteomes" id="UP001212997">
    <property type="component" value="Unassembled WGS sequence"/>
</dbReference>
<proteinExistence type="predicted"/>
<evidence type="ECO:0000313" key="2">
    <source>
        <dbReference type="Proteomes" id="UP001212997"/>
    </source>
</evidence>
<name>A0AAD5UV88_9APHY</name>
<protein>
    <submittedName>
        <fullName evidence="1">Uncharacterized protein</fullName>
    </submittedName>
</protein>
<organism evidence="1 2">
    <name type="scientific">Meripilus lineatus</name>
    <dbReference type="NCBI Taxonomy" id="2056292"/>
    <lineage>
        <taxon>Eukaryota</taxon>
        <taxon>Fungi</taxon>
        <taxon>Dikarya</taxon>
        <taxon>Basidiomycota</taxon>
        <taxon>Agaricomycotina</taxon>
        <taxon>Agaricomycetes</taxon>
        <taxon>Polyporales</taxon>
        <taxon>Meripilaceae</taxon>
        <taxon>Meripilus</taxon>
    </lineage>
</organism>
<accession>A0AAD5UV88</accession>
<gene>
    <name evidence="1" type="ORF">NLI96_g10863</name>
</gene>
<dbReference type="EMBL" id="JANAWD010000658">
    <property type="protein sequence ID" value="KAJ3476872.1"/>
    <property type="molecule type" value="Genomic_DNA"/>
</dbReference>
<comment type="caution">
    <text evidence="1">The sequence shown here is derived from an EMBL/GenBank/DDBJ whole genome shotgun (WGS) entry which is preliminary data.</text>
</comment>
<dbReference type="AlphaFoldDB" id="A0AAD5UV88"/>